<evidence type="ECO:0000256" key="1">
    <source>
        <dbReference type="ARBA" id="ARBA00001947"/>
    </source>
</evidence>
<keyword evidence="12" id="KW-0862">Zinc</keyword>
<organism evidence="20 21">
    <name type="scientific">Myotis lucifugus</name>
    <name type="common">Little brown bat</name>
    <dbReference type="NCBI Taxonomy" id="59463"/>
    <lineage>
        <taxon>Eukaryota</taxon>
        <taxon>Metazoa</taxon>
        <taxon>Chordata</taxon>
        <taxon>Craniata</taxon>
        <taxon>Vertebrata</taxon>
        <taxon>Euteleostomi</taxon>
        <taxon>Mammalia</taxon>
        <taxon>Eutheria</taxon>
        <taxon>Laurasiatheria</taxon>
        <taxon>Chiroptera</taxon>
        <taxon>Yangochiroptera</taxon>
        <taxon>Vespertilionidae</taxon>
        <taxon>Myotis</taxon>
    </lineage>
</organism>
<dbReference type="GeneTree" id="ENSGT00940000161999"/>
<dbReference type="AlphaFoldDB" id="G1QB54"/>
<dbReference type="FunCoup" id="G1QB54">
    <property type="interactions" value="154"/>
</dbReference>
<name>G1QB54_MYOLU</name>
<protein>
    <recommendedName>
        <fullName evidence="5">DNA dC-&gt;dU-editing enzyme APOBEC-3G</fullName>
        <ecNumber evidence="16">3.5.4.38</ecNumber>
    </recommendedName>
    <alternativeName>
        <fullName evidence="17">Deoxycytidine deaminase</fullName>
    </alternativeName>
</protein>
<evidence type="ECO:0000256" key="11">
    <source>
        <dbReference type="ARBA" id="ARBA00022801"/>
    </source>
</evidence>
<keyword evidence="6" id="KW-0963">Cytoplasm</keyword>
<keyword evidence="7" id="KW-0597">Phosphoprotein</keyword>
<dbReference type="Gene3D" id="3.40.140.10">
    <property type="entry name" value="Cytidine Deaminase, domain 2"/>
    <property type="match status" value="2"/>
</dbReference>
<evidence type="ECO:0000256" key="4">
    <source>
        <dbReference type="ARBA" id="ARBA00006576"/>
    </source>
</evidence>
<dbReference type="PANTHER" id="PTHR13857:SF20">
    <property type="entry name" value="DNA DC-DU-EDITING ENZYME APOBEC-3G"/>
    <property type="match status" value="1"/>
</dbReference>
<evidence type="ECO:0000256" key="6">
    <source>
        <dbReference type="ARBA" id="ARBA00022490"/>
    </source>
</evidence>
<dbReference type="GO" id="GO:0005634">
    <property type="term" value="C:nucleus"/>
    <property type="evidence" value="ECO:0007669"/>
    <property type="project" value="UniProtKB-SubCell"/>
</dbReference>
<evidence type="ECO:0000256" key="10">
    <source>
        <dbReference type="ARBA" id="ARBA00022737"/>
    </source>
</evidence>
<sequence length="406" mass="47646">MPWVPPACAHRPLIKGSTFKRNFRNKCKNQTYLCYEVEVWEGNAWAPVEELQGFLRNQGADTHRERRHAELCFLDRVPCWNLDGLKKYRLTCYISWSPCPDCALELVQFLGLKSNVSLRMCTAGIRTTFPGHEDGLRNLRDAGAQLTIMTRDEYEHCWDTFVDNQGQPFRARDELEGHDYFLLILKEILYPGVRSLRTKRQVPLPQLPFAFQIAYNGWVLREVCAVTVLWGETSVHCLLTFTCNSPPVYQLAEKLFFKKLLQQHHAPHVHTPSKPMVYYCFGLKINEGRDQPQGADTHWEPRHAELCFQDRVRSWHLDEGKQYRLTCYISWSPCPDCAQKLVEFLGENSHVRLRIFAARIYKKRDRYKHWLRQLRDAGAQLTIMTLNELQHCWVTFVDNQGQRFEP</sequence>
<dbReference type="PROSITE" id="PS00903">
    <property type="entry name" value="CYT_DCMP_DEAMINASES_1"/>
    <property type="match status" value="1"/>
</dbReference>
<dbReference type="Ensembl" id="ENSMLUT00000024752.1">
    <property type="protein sequence ID" value="ENSMLUP00000020937.1"/>
    <property type="gene ID" value="ENSMLUG00000026771.1"/>
</dbReference>
<dbReference type="GO" id="GO:0000932">
    <property type="term" value="C:P-body"/>
    <property type="evidence" value="ECO:0007669"/>
    <property type="project" value="UniProtKB-SubCell"/>
</dbReference>
<evidence type="ECO:0000256" key="8">
    <source>
        <dbReference type="ARBA" id="ARBA00022588"/>
    </source>
</evidence>
<dbReference type="GO" id="GO:0008270">
    <property type="term" value="F:zinc ion binding"/>
    <property type="evidence" value="ECO:0007669"/>
    <property type="project" value="InterPro"/>
</dbReference>
<dbReference type="InterPro" id="IPR016192">
    <property type="entry name" value="APOBEC/CMP_deaminase_Zn-bd"/>
</dbReference>
<dbReference type="EMBL" id="AAPE02055210">
    <property type="status" value="NOT_ANNOTATED_CDS"/>
    <property type="molecule type" value="Genomic_DNA"/>
</dbReference>
<accession>G1QB54</accession>
<evidence type="ECO:0000256" key="16">
    <source>
        <dbReference type="ARBA" id="ARBA00029489"/>
    </source>
</evidence>
<dbReference type="GO" id="GO:0016554">
    <property type="term" value="P:cytidine to uridine editing"/>
    <property type="evidence" value="ECO:0007669"/>
    <property type="project" value="TreeGrafter"/>
</dbReference>
<evidence type="ECO:0000259" key="19">
    <source>
        <dbReference type="PROSITE" id="PS51747"/>
    </source>
</evidence>
<evidence type="ECO:0000256" key="17">
    <source>
        <dbReference type="ARBA" id="ARBA00032972"/>
    </source>
</evidence>
<keyword evidence="9" id="KW-0479">Metal-binding</keyword>
<dbReference type="GO" id="GO:0045087">
    <property type="term" value="P:innate immune response"/>
    <property type="evidence" value="ECO:0007669"/>
    <property type="project" value="UniProtKB-KW"/>
</dbReference>
<dbReference type="GO" id="GO:0051607">
    <property type="term" value="P:defense response to virus"/>
    <property type="evidence" value="ECO:0007669"/>
    <property type="project" value="UniProtKB-KW"/>
</dbReference>
<dbReference type="Proteomes" id="UP000001074">
    <property type="component" value="Unassembled WGS sequence"/>
</dbReference>
<dbReference type="InterPro" id="IPR041512">
    <property type="entry name" value="APOBEC3H"/>
</dbReference>
<keyword evidence="8" id="KW-0399">Innate immunity</keyword>
<comment type="cofactor">
    <cofactor evidence="1">
        <name>Zn(2+)</name>
        <dbReference type="ChEBI" id="CHEBI:29105"/>
    </cofactor>
</comment>
<dbReference type="OMA" id="KPQTRNM"/>
<evidence type="ECO:0000313" key="20">
    <source>
        <dbReference type="Ensembl" id="ENSMLUP00000020937.1"/>
    </source>
</evidence>
<evidence type="ECO:0000256" key="2">
    <source>
        <dbReference type="ARBA" id="ARBA00004123"/>
    </source>
</evidence>
<dbReference type="EMBL" id="AAPE02055207">
    <property type="status" value="NOT_ANNOTATED_CDS"/>
    <property type="molecule type" value="Genomic_DNA"/>
</dbReference>
<proteinExistence type="inferred from homology"/>
<evidence type="ECO:0000256" key="14">
    <source>
        <dbReference type="ARBA" id="ARBA00023118"/>
    </source>
</evidence>
<keyword evidence="21" id="KW-1185">Reference proteome</keyword>
<dbReference type="GO" id="GO:0070383">
    <property type="term" value="P:DNA cytosine deamination"/>
    <property type="evidence" value="ECO:0007669"/>
    <property type="project" value="TreeGrafter"/>
</dbReference>
<dbReference type="GO" id="GO:0003723">
    <property type="term" value="F:RNA binding"/>
    <property type="evidence" value="ECO:0007669"/>
    <property type="project" value="TreeGrafter"/>
</dbReference>
<dbReference type="STRING" id="59463.ENSMLUP00000020937"/>
<comment type="subcellular location">
    <subcellularLocation>
        <location evidence="3">Cytoplasm</location>
        <location evidence="3">P-body</location>
    </subcellularLocation>
    <subcellularLocation>
        <location evidence="2">Nucleus</location>
    </subcellularLocation>
</comment>
<dbReference type="HOGENOM" id="CLU_047918_0_0_1"/>
<dbReference type="InterPro" id="IPR002125">
    <property type="entry name" value="CMP_dCMP_dom"/>
</dbReference>
<reference evidence="20" key="3">
    <citation type="submission" date="2025-09" db="UniProtKB">
        <authorList>
            <consortium name="Ensembl"/>
        </authorList>
    </citation>
    <scope>IDENTIFICATION</scope>
</reference>
<dbReference type="PANTHER" id="PTHR13857">
    <property type="entry name" value="MRNA EDITING ENZYME"/>
    <property type="match status" value="1"/>
</dbReference>
<evidence type="ECO:0000256" key="9">
    <source>
        <dbReference type="ARBA" id="ARBA00022723"/>
    </source>
</evidence>
<reference evidence="20" key="2">
    <citation type="submission" date="2025-08" db="UniProtKB">
        <authorList>
            <consortium name="Ensembl"/>
        </authorList>
    </citation>
    <scope>IDENTIFICATION</scope>
</reference>
<dbReference type="InterPro" id="IPR050610">
    <property type="entry name" value="APOBEC_Cyt_Deaminase"/>
</dbReference>
<dbReference type="SUPFAM" id="SSF53927">
    <property type="entry name" value="Cytidine deaminase-like"/>
    <property type="match status" value="2"/>
</dbReference>
<evidence type="ECO:0000256" key="15">
    <source>
        <dbReference type="ARBA" id="ARBA00023242"/>
    </source>
</evidence>
<evidence type="ECO:0000256" key="7">
    <source>
        <dbReference type="ARBA" id="ARBA00022553"/>
    </source>
</evidence>
<evidence type="ECO:0000256" key="18">
    <source>
        <dbReference type="ARBA" id="ARBA00049114"/>
    </source>
</evidence>
<dbReference type="PROSITE" id="PS51747">
    <property type="entry name" value="CYT_DCMP_DEAMINASES_2"/>
    <property type="match status" value="1"/>
</dbReference>
<dbReference type="Pfam" id="PF18772">
    <property type="entry name" value="APOBEC2"/>
    <property type="match status" value="1"/>
</dbReference>
<dbReference type="GO" id="GO:0045869">
    <property type="term" value="P:negative regulation of single stranded viral RNA replication via double stranded DNA intermediate"/>
    <property type="evidence" value="ECO:0007669"/>
    <property type="project" value="TreeGrafter"/>
</dbReference>
<evidence type="ECO:0000313" key="21">
    <source>
        <dbReference type="Proteomes" id="UP000001074"/>
    </source>
</evidence>
<comment type="similarity">
    <text evidence="4">Belongs to the cytidine and deoxycytidylate deaminase family.</text>
</comment>
<evidence type="ECO:0000256" key="13">
    <source>
        <dbReference type="ARBA" id="ARBA00022859"/>
    </source>
</evidence>
<evidence type="ECO:0000256" key="5">
    <source>
        <dbReference type="ARBA" id="ARBA00020239"/>
    </source>
</evidence>
<keyword evidence="15" id="KW-0539">Nucleus</keyword>
<reference evidence="20 21" key="1">
    <citation type="journal article" date="2011" name="Nature">
        <title>A high-resolution map of human evolutionary constraint using 29 mammals.</title>
        <authorList>
            <person name="Lindblad-Toh K."/>
            <person name="Garber M."/>
            <person name="Zuk O."/>
            <person name="Lin M.F."/>
            <person name="Parker B.J."/>
            <person name="Washietl S."/>
            <person name="Kheradpour P."/>
            <person name="Ernst J."/>
            <person name="Jordan G."/>
            <person name="Mauceli E."/>
            <person name="Ward L.D."/>
            <person name="Lowe C.B."/>
            <person name="Holloway A.K."/>
            <person name="Clamp M."/>
            <person name="Gnerre S."/>
            <person name="Alfoldi J."/>
            <person name="Beal K."/>
            <person name="Chang J."/>
            <person name="Clawson H."/>
            <person name="Cuff J."/>
            <person name="Di Palma F."/>
            <person name="Fitzgerald S."/>
            <person name="Flicek P."/>
            <person name="Guttman M."/>
            <person name="Hubisz M.J."/>
            <person name="Jaffe D.B."/>
            <person name="Jungreis I."/>
            <person name="Kent W.J."/>
            <person name="Kostka D."/>
            <person name="Lara M."/>
            <person name="Martins A.L."/>
            <person name="Massingham T."/>
            <person name="Moltke I."/>
            <person name="Raney B.J."/>
            <person name="Rasmussen M.D."/>
            <person name="Robinson J."/>
            <person name="Stark A."/>
            <person name="Vilella A.J."/>
            <person name="Wen J."/>
            <person name="Xie X."/>
            <person name="Zody M.C."/>
            <person name="Baldwin J."/>
            <person name="Bloom T."/>
            <person name="Chin C.W."/>
            <person name="Heiman D."/>
            <person name="Nicol R."/>
            <person name="Nusbaum C."/>
            <person name="Young S."/>
            <person name="Wilkinson J."/>
            <person name="Worley K.C."/>
            <person name="Kovar C.L."/>
            <person name="Muzny D.M."/>
            <person name="Gibbs R.A."/>
            <person name="Cree A."/>
            <person name="Dihn H.H."/>
            <person name="Fowler G."/>
            <person name="Jhangiani S."/>
            <person name="Joshi V."/>
            <person name="Lee S."/>
            <person name="Lewis L.R."/>
            <person name="Nazareth L.V."/>
            <person name="Okwuonu G."/>
            <person name="Santibanez J."/>
            <person name="Warren W.C."/>
            <person name="Mardis E.R."/>
            <person name="Weinstock G.M."/>
            <person name="Wilson R.K."/>
            <person name="Delehaunty K."/>
            <person name="Dooling D."/>
            <person name="Fronik C."/>
            <person name="Fulton L."/>
            <person name="Fulton B."/>
            <person name="Graves T."/>
            <person name="Minx P."/>
            <person name="Sodergren E."/>
            <person name="Birney E."/>
            <person name="Margulies E.H."/>
            <person name="Herrero J."/>
            <person name="Green E.D."/>
            <person name="Haussler D."/>
            <person name="Siepel A."/>
            <person name="Goldman N."/>
            <person name="Pollard K.S."/>
            <person name="Pedersen J.S."/>
            <person name="Lander E.S."/>
            <person name="Kellis M."/>
        </authorList>
    </citation>
    <scope>NUCLEOTIDE SEQUENCE [LARGE SCALE GENOMIC DNA]</scope>
</reference>
<dbReference type="EC" id="3.5.4.38" evidence="16"/>
<dbReference type="Pfam" id="PF18771">
    <property type="entry name" value="APOBEC3"/>
    <property type="match status" value="1"/>
</dbReference>
<feature type="domain" description="CMP/dCMP-type deaminase" evidence="19">
    <location>
        <begin position="251"/>
        <end position="381"/>
    </location>
</feature>
<keyword evidence="11" id="KW-0378">Hydrolase</keyword>
<dbReference type="CDD" id="cd01283">
    <property type="entry name" value="cytidine_deaminase"/>
    <property type="match status" value="2"/>
</dbReference>
<dbReference type="EMBL" id="AAPE02055208">
    <property type="status" value="NOT_ANNOTATED_CDS"/>
    <property type="molecule type" value="Genomic_DNA"/>
</dbReference>
<keyword evidence="14" id="KW-0051">Antiviral defense</keyword>
<dbReference type="EMBL" id="AAPE02055209">
    <property type="status" value="NOT_ANNOTATED_CDS"/>
    <property type="molecule type" value="Genomic_DNA"/>
</dbReference>
<keyword evidence="13" id="KW-0391">Immunity</keyword>
<dbReference type="eggNOG" id="KOG4075">
    <property type="taxonomic scope" value="Eukaryota"/>
</dbReference>
<keyword evidence="10" id="KW-0677">Repeat</keyword>
<evidence type="ECO:0000256" key="3">
    <source>
        <dbReference type="ARBA" id="ARBA00004201"/>
    </source>
</evidence>
<dbReference type="InterPro" id="IPR016193">
    <property type="entry name" value="Cytidine_deaminase-like"/>
</dbReference>
<evidence type="ECO:0000256" key="12">
    <source>
        <dbReference type="ARBA" id="ARBA00022833"/>
    </source>
</evidence>
<dbReference type="InParanoid" id="G1QB54"/>
<comment type="catalytic activity">
    <reaction evidence="18">
        <text>a 2'-deoxycytidine in single-stranded DNA + H2O + H(+) = a 2'-deoxyuridine in single-stranded DNA + NH4(+)</text>
        <dbReference type="Rhea" id="RHEA:50948"/>
        <dbReference type="Rhea" id="RHEA-COMP:12846"/>
        <dbReference type="Rhea" id="RHEA-COMP:12847"/>
        <dbReference type="ChEBI" id="CHEBI:15377"/>
        <dbReference type="ChEBI" id="CHEBI:15378"/>
        <dbReference type="ChEBI" id="CHEBI:28938"/>
        <dbReference type="ChEBI" id="CHEBI:85452"/>
        <dbReference type="ChEBI" id="CHEBI:133902"/>
        <dbReference type="EC" id="3.5.4.38"/>
    </reaction>
</comment>
<dbReference type="GO" id="GO:0004126">
    <property type="term" value="F:cytidine deaminase activity"/>
    <property type="evidence" value="ECO:0007669"/>
    <property type="project" value="TreeGrafter"/>
</dbReference>